<keyword evidence="11" id="KW-1185">Reference proteome</keyword>
<keyword evidence="7" id="KW-0574">Periplasm</keyword>
<comment type="subcellular location">
    <subcellularLocation>
        <location evidence="1">Periplasm</location>
    </subcellularLocation>
</comment>
<evidence type="ECO:0000256" key="1">
    <source>
        <dbReference type="ARBA" id="ARBA00004418"/>
    </source>
</evidence>
<evidence type="ECO:0000313" key="10">
    <source>
        <dbReference type="EMBL" id="SDB24417.1"/>
    </source>
</evidence>
<dbReference type="PANTHER" id="PTHR43649">
    <property type="entry name" value="ARABINOSE-BINDING PROTEIN-RELATED"/>
    <property type="match status" value="1"/>
</dbReference>
<evidence type="ECO:0000256" key="9">
    <source>
        <dbReference type="SAM" id="SignalP"/>
    </source>
</evidence>
<keyword evidence="5" id="KW-0813">Transport</keyword>
<evidence type="ECO:0000256" key="5">
    <source>
        <dbReference type="ARBA" id="ARBA00022448"/>
    </source>
</evidence>
<evidence type="ECO:0000313" key="11">
    <source>
        <dbReference type="Proteomes" id="UP000199071"/>
    </source>
</evidence>
<dbReference type="PANTHER" id="PTHR43649:SF31">
    <property type="entry name" value="SN-GLYCEROL-3-PHOSPHATE-BINDING PERIPLASMIC PROTEIN UGPB"/>
    <property type="match status" value="1"/>
</dbReference>
<feature type="chain" id="PRO_5011677754" description="sn-glycerol-3-phosphate-binding periplasmic protein UgpB" evidence="9">
    <location>
        <begin position="24"/>
        <end position="422"/>
    </location>
</feature>
<protein>
    <recommendedName>
        <fullName evidence="4">sn-glycerol-3-phosphate-binding periplasmic protein UgpB</fullName>
    </recommendedName>
</protein>
<dbReference type="EMBL" id="FMXQ01000003">
    <property type="protein sequence ID" value="SDB24417.1"/>
    <property type="molecule type" value="Genomic_DNA"/>
</dbReference>
<comment type="subunit">
    <text evidence="3">The complex is composed of two ATP-binding proteins (UgpC), two transmembrane proteins (UgpA and UgpE) and a solute-binding protein (UgpB).</text>
</comment>
<proteinExistence type="inferred from homology"/>
<name>A0A1G6BV10_9HYPH</name>
<keyword evidence="6 9" id="KW-0732">Signal</keyword>
<dbReference type="InterPro" id="IPR050490">
    <property type="entry name" value="Bact_solute-bd_prot1"/>
</dbReference>
<dbReference type="InterPro" id="IPR006059">
    <property type="entry name" value="SBP"/>
</dbReference>
<dbReference type="OrthoDB" id="9798191at2"/>
<dbReference type="AlphaFoldDB" id="A0A1G6BV10"/>
<gene>
    <name evidence="10" type="ORF">SAMN02982931_01885</name>
</gene>
<dbReference type="Proteomes" id="UP000199071">
    <property type="component" value="Unassembled WGS sequence"/>
</dbReference>
<comment type="similarity">
    <text evidence="2">Belongs to the bacterial solute-binding protein 1 family.</text>
</comment>
<sequence>MIRRRTLLAGIAASALMTLPALAETVELTVWDNAGNPGREAAFAAFEAANPDIKLNVVTFASEEYKTQLRVTVAGGNTPDLFTTNGGFTFFEYVDRGAAMDITDLVEEYGWAERTEAEFLAADTDENGRIWGMPWNTTQYWQGLFYDKDFFEANDIPLPSSVEGFKDIAQKIQDAGRYPIAFGDKDGWPAILMLGDYLVQTTTPDEIRKLNTGENTWTDFKPAKDAFEAMAKLAADGAFAPGFLSMNHEAAIMSWVGKRTAMLYNGTWWPNVAKTDDPGFAIGVAKLPMIDPDLPLQGTQYWASIQLLMGAHLEGEKKEAAIKLFDFLTSKEGMILYGNARKAITTNPQANPEITEIAAFFREPEFLRQNDKPKIQFLDHAFPIPVIEVIKVELQKIMQNNGYTVDEALAAIEAAHVAERKS</sequence>
<evidence type="ECO:0000256" key="7">
    <source>
        <dbReference type="ARBA" id="ARBA00022764"/>
    </source>
</evidence>
<evidence type="ECO:0000256" key="3">
    <source>
        <dbReference type="ARBA" id="ARBA00011557"/>
    </source>
</evidence>
<dbReference type="Gene3D" id="3.40.190.10">
    <property type="entry name" value="Periplasmic binding protein-like II"/>
    <property type="match status" value="2"/>
</dbReference>
<evidence type="ECO:0000256" key="6">
    <source>
        <dbReference type="ARBA" id="ARBA00022729"/>
    </source>
</evidence>
<evidence type="ECO:0000256" key="4">
    <source>
        <dbReference type="ARBA" id="ARBA00017470"/>
    </source>
</evidence>
<dbReference type="STRING" id="665467.SAMN02982931_01885"/>
<evidence type="ECO:0000256" key="8">
    <source>
        <dbReference type="ARBA" id="ARBA00034473"/>
    </source>
</evidence>
<dbReference type="SUPFAM" id="SSF53850">
    <property type="entry name" value="Periplasmic binding protein-like II"/>
    <property type="match status" value="1"/>
</dbReference>
<organism evidence="10 11">
    <name type="scientific">Bauldia litoralis</name>
    <dbReference type="NCBI Taxonomy" id="665467"/>
    <lineage>
        <taxon>Bacteria</taxon>
        <taxon>Pseudomonadati</taxon>
        <taxon>Pseudomonadota</taxon>
        <taxon>Alphaproteobacteria</taxon>
        <taxon>Hyphomicrobiales</taxon>
        <taxon>Kaistiaceae</taxon>
        <taxon>Bauldia</taxon>
    </lineage>
</organism>
<dbReference type="Pfam" id="PF01547">
    <property type="entry name" value="SBP_bac_1"/>
    <property type="match status" value="1"/>
</dbReference>
<accession>A0A1G6BV10</accession>
<reference evidence="10 11" key="1">
    <citation type="submission" date="2016-10" db="EMBL/GenBank/DDBJ databases">
        <authorList>
            <person name="de Groot N.N."/>
        </authorList>
    </citation>
    <scope>NUCLEOTIDE SEQUENCE [LARGE SCALE GENOMIC DNA]</scope>
    <source>
        <strain evidence="10 11">ATCC 35022</strain>
    </source>
</reference>
<feature type="signal peptide" evidence="9">
    <location>
        <begin position="1"/>
        <end position="23"/>
    </location>
</feature>
<dbReference type="GO" id="GO:0042597">
    <property type="term" value="C:periplasmic space"/>
    <property type="evidence" value="ECO:0007669"/>
    <property type="project" value="UniProtKB-SubCell"/>
</dbReference>
<evidence type="ECO:0000256" key="2">
    <source>
        <dbReference type="ARBA" id="ARBA00008520"/>
    </source>
</evidence>
<comment type="function">
    <text evidence="8">Part of the ABC transporter complex UgpBAEC involved in sn-glycerol-3-phosphate (G3P) import. Binds G3P.</text>
</comment>
<dbReference type="RefSeq" id="WP_090876148.1">
    <property type="nucleotide sequence ID" value="NZ_FMXQ01000003.1"/>
</dbReference>